<dbReference type="EMBL" id="JASPKY010000494">
    <property type="protein sequence ID" value="KAK9695021.1"/>
    <property type="molecule type" value="Genomic_DNA"/>
</dbReference>
<dbReference type="Proteomes" id="UP001458880">
    <property type="component" value="Unassembled WGS sequence"/>
</dbReference>
<name>A0AAW1IXC2_POPJA</name>
<accession>A0AAW1IXC2</accession>
<evidence type="ECO:0000313" key="3">
    <source>
        <dbReference type="Proteomes" id="UP001458880"/>
    </source>
</evidence>
<evidence type="ECO:0000313" key="2">
    <source>
        <dbReference type="EMBL" id="KAK9695021.1"/>
    </source>
</evidence>
<keyword evidence="1" id="KW-0732">Signal</keyword>
<reference evidence="2 3" key="1">
    <citation type="journal article" date="2024" name="BMC Genomics">
        <title>De novo assembly and annotation of Popillia japonica's genome with initial clues to its potential as an invasive pest.</title>
        <authorList>
            <person name="Cucini C."/>
            <person name="Boschi S."/>
            <person name="Funari R."/>
            <person name="Cardaioli E."/>
            <person name="Iannotti N."/>
            <person name="Marturano G."/>
            <person name="Paoli F."/>
            <person name="Bruttini M."/>
            <person name="Carapelli A."/>
            <person name="Frati F."/>
            <person name="Nardi F."/>
        </authorList>
    </citation>
    <scope>NUCLEOTIDE SEQUENCE [LARGE SCALE GENOMIC DNA]</scope>
    <source>
        <strain evidence="2">DMR45628</strain>
    </source>
</reference>
<gene>
    <name evidence="2" type="ORF">QE152_g33154</name>
</gene>
<comment type="caution">
    <text evidence="2">The sequence shown here is derived from an EMBL/GenBank/DDBJ whole genome shotgun (WGS) entry which is preliminary data.</text>
</comment>
<feature type="chain" id="PRO_5043676822" evidence="1">
    <location>
        <begin position="25"/>
        <end position="86"/>
    </location>
</feature>
<keyword evidence="3" id="KW-1185">Reference proteome</keyword>
<proteinExistence type="predicted"/>
<organism evidence="2 3">
    <name type="scientific">Popillia japonica</name>
    <name type="common">Japanese beetle</name>
    <dbReference type="NCBI Taxonomy" id="7064"/>
    <lineage>
        <taxon>Eukaryota</taxon>
        <taxon>Metazoa</taxon>
        <taxon>Ecdysozoa</taxon>
        <taxon>Arthropoda</taxon>
        <taxon>Hexapoda</taxon>
        <taxon>Insecta</taxon>
        <taxon>Pterygota</taxon>
        <taxon>Neoptera</taxon>
        <taxon>Endopterygota</taxon>
        <taxon>Coleoptera</taxon>
        <taxon>Polyphaga</taxon>
        <taxon>Scarabaeiformia</taxon>
        <taxon>Scarabaeidae</taxon>
        <taxon>Rutelinae</taxon>
        <taxon>Popillia</taxon>
    </lineage>
</organism>
<sequence length="86" mass="10106">MNLNQHLLVFIVTVWLLVMNSVDAVRVGTKKKEKDHLILYNKEIIMSKYRHKHFIDLTVKLGVNHLYVIIFSVTRSDKSSNLTHFI</sequence>
<dbReference type="AlphaFoldDB" id="A0AAW1IXC2"/>
<protein>
    <submittedName>
        <fullName evidence="2">Uncharacterized protein</fullName>
    </submittedName>
</protein>
<feature type="signal peptide" evidence="1">
    <location>
        <begin position="1"/>
        <end position="24"/>
    </location>
</feature>
<evidence type="ECO:0000256" key="1">
    <source>
        <dbReference type="SAM" id="SignalP"/>
    </source>
</evidence>